<organism evidence="4 5">
    <name type="scientific">Plasmodium falciparum FCH/4</name>
    <dbReference type="NCBI Taxonomy" id="1036724"/>
    <lineage>
        <taxon>Eukaryota</taxon>
        <taxon>Sar</taxon>
        <taxon>Alveolata</taxon>
        <taxon>Apicomplexa</taxon>
        <taxon>Aconoidasida</taxon>
        <taxon>Haemosporida</taxon>
        <taxon>Plasmodiidae</taxon>
        <taxon>Plasmodium</taxon>
        <taxon>Plasmodium (Laverania)</taxon>
    </lineage>
</organism>
<proteinExistence type="predicted"/>
<feature type="domain" description="Thiamine phosphate synthase/TenI" evidence="3">
    <location>
        <begin position="25"/>
        <end position="242"/>
    </location>
</feature>
<protein>
    <submittedName>
        <fullName evidence="4">Thiamine-phosphate pyrophosphorylase</fullName>
    </submittedName>
</protein>
<evidence type="ECO:0000313" key="4">
    <source>
        <dbReference type="EMBL" id="ETW31662.1"/>
    </source>
</evidence>
<dbReference type="EMBL" id="KI927830">
    <property type="protein sequence ID" value="ETW31662.1"/>
    <property type="molecule type" value="Genomic_DNA"/>
</dbReference>
<accession>A0A024VT53</accession>
<keyword evidence="2" id="KW-0784">Thiamine biosynthesis</keyword>
<reference evidence="4 5" key="1">
    <citation type="submission" date="2013-02" db="EMBL/GenBank/DDBJ databases">
        <title>The Genome Annotation of Plasmodium falciparum FCH/4.</title>
        <authorList>
            <consortium name="The Broad Institute Genome Sequencing Platform"/>
            <consortium name="The Broad Institute Genome Sequencing Center for Infectious Disease"/>
            <person name="Neafsey D."/>
            <person name="Hoffman S."/>
            <person name="Volkman S."/>
            <person name="Rosenthal P."/>
            <person name="Walker B."/>
            <person name="Young S.K."/>
            <person name="Zeng Q."/>
            <person name="Gargeya S."/>
            <person name="Fitzgerald M."/>
            <person name="Haas B."/>
            <person name="Abouelleil A."/>
            <person name="Allen A.W."/>
            <person name="Alvarado L."/>
            <person name="Arachchi H.M."/>
            <person name="Berlin A.M."/>
            <person name="Chapman S.B."/>
            <person name="Gainer-Dewar J."/>
            <person name="Goldberg J."/>
            <person name="Griggs A."/>
            <person name="Gujja S."/>
            <person name="Hansen M."/>
            <person name="Howarth C."/>
            <person name="Imamovic A."/>
            <person name="Ireland A."/>
            <person name="Larimer J."/>
            <person name="McCowan C."/>
            <person name="Murphy C."/>
            <person name="Pearson M."/>
            <person name="Poon T.W."/>
            <person name="Priest M."/>
            <person name="Roberts A."/>
            <person name="Saif S."/>
            <person name="Shea T."/>
            <person name="Sisk P."/>
            <person name="Sykes S."/>
            <person name="Wortman J."/>
            <person name="Nusbaum C."/>
            <person name="Birren B."/>
        </authorList>
    </citation>
    <scope>NUCLEOTIDE SEQUENCE [LARGE SCALE GENOMIC DNA]</scope>
    <source>
        <strain evidence="4 5">FCH/4</strain>
    </source>
</reference>
<dbReference type="InterPro" id="IPR013785">
    <property type="entry name" value="Aldolase_TIM"/>
</dbReference>
<dbReference type="Pfam" id="PF02581">
    <property type="entry name" value="TMP-TENI"/>
    <property type="match status" value="1"/>
</dbReference>
<name>A0A024VT53_PLAFA</name>
<dbReference type="Proteomes" id="UP000030656">
    <property type="component" value="Unassembled WGS sequence"/>
</dbReference>
<dbReference type="GO" id="GO:0005737">
    <property type="term" value="C:cytoplasm"/>
    <property type="evidence" value="ECO:0007669"/>
    <property type="project" value="TreeGrafter"/>
</dbReference>
<dbReference type="GO" id="GO:0004789">
    <property type="term" value="F:thiamine-phosphate diphosphorylase activity"/>
    <property type="evidence" value="ECO:0007669"/>
    <property type="project" value="TreeGrafter"/>
</dbReference>
<gene>
    <name evidence="4" type="ORF">PFFCH_00920</name>
</gene>
<dbReference type="SUPFAM" id="SSF51391">
    <property type="entry name" value="Thiamin phosphate synthase"/>
    <property type="match status" value="1"/>
</dbReference>
<dbReference type="PANTHER" id="PTHR20857">
    <property type="entry name" value="THIAMINE-PHOSPHATE PYROPHOSPHORYLASE"/>
    <property type="match status" value="1"/>
</dbReference>
<sequence>MFLELVKMNIGKSGKSLKKCVDYSLYLVTDDKFLKDKENVCGTFVNKIIQGVLGGVGLIQLRLKKSDDIYFYNTAVKMKNLLLPFNVPLIINNRLDICLSVNADGVHLGKSDLPLYHARNILGENKIIGATINFSDEKDIEMCINNKIDYIAHDHTLYESTTKKTIVSNEQGLKEQIQILENKIKYLYHKGKIIKSHNNTDDNFKNIIPPIILIGGINTNNIQNTMISFSNTCEGLAVVSCILDENSPSFVNTLKLKYIIDKYKKSDHVAFINMYSNCLNYLYYQHIEIEEQLNLPIIFHSTKKKNINTFLVTNMILDKNKSYFIPFKNNDYFDIISLNEFFKNNEKANLFLFHSSYDLFLNNNNKIDNNINGILNKEKHDDHIYENIKEQIIKRIIQLKHIKKEHMGHNIFILIGEEIWDLFNKHCYPQFFNSNFFFVIKKHSTIQSTMSEQWLYYDTQNACIQYNHNIINIFLKNAHFFSEENIKKFTLLMSYFLIVQDKEITPQFLQQIATQGGTNFHEQTLWKFIATVDISLKLVEKSMGI</sequence>
<dbReference type="AlphaFoldDB" id="A0A024VT53"/>
<dbReference type="Gene3D" id="3.20.20.70">
    <property type="entry name" value="Aldolase class I"/>
    <property type="match status" value="1"/>
</dbReference>
<dbReference type="CDD" id="cd00564">
    <property type="entry name" value="TMP_TenI"/>
    <property type="match status" value="1"/>
</dbReference>
<dbReference type="InterPro" id="IPR036206">
    <property type="entry name" value="ThiamineP_synth_sf"/>
</dbReference>
<reference evidence="4 5" key="2">
    <citation type="submission" date="2013-02" db="EMBL/GenBank/DDBJ databases">
        <title>The Genome Sequence of Plasmodium falciparum FCH/4.</title>
        <authorList>
            <consortium name="The Broad Institute Genome Sequencing Platform"/>
            <consortium name="The Broad Institute Genome Sequencing Center for Infectious Disease"/>
            <person name="Neafsey D."/>
            <person name="Cheeseman I."/>
            <person name="Volkman S."/>
            <person name="Adams J."/>
            <person name="Walker B."/>
            <person name="Young S.K."/>
            <person name="Zeng Q."/>
            <person name="Gargeya S."/>
            <person name="Fitzgerald M."/>
            <person name="Haas B."/>
            <person name="Abouelleil A."/>
            <person name="Alvarado L."/>
            <person name="Arachchi H.M."/>
            <person name="Berlin A.M."/>
            <person name="Chapman S.B."/>
            <person name="Dewar J."/>
            <person name="Goldberg J."/>
            <person name="Griggs A."/>
            <person name="Gujja S."/>
            <person name="Hansen M."/>
            <person name="Howarth C."/>
            <person name="Imamovic A."/>
            <person name="Larimer J."/>
            <person name="McCowan C."/>
            <person name="Murphy C."/>
            <person name="Neiman D."/>
            <person name="Pearson M."/>
            <person name="Priest M."/>
            <person name="Roberts A."/>
            <person name="Saif S."/>
            <person name="Shea T."/>
            <person name="Sisk P."/>
            <person name="Sykes S."/>
            <person name="Wortman J."/>
            <person name="Nusbaum C."/>
            <person name="Birren B."/>
        </authorList>
    </citation>
    <scope>NUCLEOTIDE SEQUENCE [LARGE SCALE GENOMIC DNA]</scope>
    <source>
        <strain evidence="4 5">FCH/4</strain>
    </source>
</reference>
<dbReference type="GO" id="GO:0009228">
    <property type="term" value="P:thiamine biosynthetic process"/>
    <property type="evidence" value="ECO:0007669"/>
    <property type="project" value="UniProtKB-KW"/>
</dbReference>
<dbReference type="OrthoDB" id="4994at2759"/>
<evidence type="ECO:0000313" key="5">
    <source>
        <dbReference type="Proteomes" id="UP000030656"/>
    </source>
</evidence>
<evidence type="ECO:0000256" key="2">
    <source>
        <dbReference type="ARBA" id="ARBA00022977"/>
    </source>
</evidence>
<dbReference type="PANTHER" id="PTHR20857:SF23">
    <property type="entry name" value="THIAMINE BIOSYNTHETIC BIFUNCTIONAL ENZYME"/>
    <property type="match status" value="1"/>
</dbReference>
<evidence type="ECO:0000259" key="3">
    <source>
        <dbReference type="Pfam" id="PF02581"/>
    </source>
</evidence>
<evidence type="ECO:0000256" key="1">
    <source>
        <dbReference type="ARBA" id="ARBA00004948"/>
    </source>
</evidence>
<dbReference type="InterPro" id="IPR022998">
    <property type="entry name" value="ThiamineP_synth_TenI"/>
</dbReference>
<dbReference type="FunFam" id="3.20.20.70:FF:000225">
    <property type="entry name" value="Thiamine-phosphate pyrophosphorylase"/>
    <property type="match status" value="1"/>
</dbReference>
<comment type="pathway">
    <text evidence="1">Cofactor biosynthesis; thiamine diphosphate biosynthesis.</text>
</comment>